<keyword evidence="3" id="KW-1185">Reference proteome</keyword>
<dbReference type="Proteomes" id="UP001321473">
    <property type="component" value="Unassembled WGS sequence"/>
</dbReference>
<dbReference type="PANTHER" id="PTHR24111:SF0">
    <property type="entry name" value="LEUCINE-RICH REPEAT-CONTAINING PROTEIN"/>
    <property type="match status" value="1"/>
</dbReference>
<protein>
    <recommendedName>
        <fullName evidence="4">Ran gtpase-activating protein</fullName>
    </recommendedName>
</protein>
<reference evidence="2 3" key="1">
    <citation type="journal article" date="2023" name="Arcadia Sci">
        <title>De novo assembly of a long-read Amblyomma americanum tick genome.</title>
        <authorList>
            <person name="Chou S."/>
            <person name="Poskanzer K.E."/>
            <person name="Rollins M."/>
            <person name="Thuy-Boun P.S."/>
        </authorList>
    </citation>
    <scope>NUCLEOTIDE SEQUENCE [LARGE SCALE GENOMIC DNA]</scope>
    <source>
        <strain evidence="2">F_SG_1</strain>
        <tissue evidence="2">Salivary glands</tissue>
    </source>
</reference>
<name>A0AAQ4D414_AMBAM</name>
<proteinExistence type="predicted"/>
<dbReference type="EMBL" id="JARKHS020035494">
    <property type="protein sequence ID" value="KAK8757204.1"/>
    <property type="molecule type" value="Genomic_DNA"/>
</dbReference>
<sequence>MRCLKVSMSYFGSDSISGDRTRHVYSLEGIDAISGLEELKISTPKIKFKLATELETLLRQNSSTLKTVKIGKAKLPRNVNYALQCLTKCESLKLSLKNSFSRFPSMVSVAQLLRSSTALKELSVYPIADKRQISVIADAVKVNTSLTALTMSIAQKRCTPEPLFAAMEVSTTLKELRVLDCMINASCSQALTSALRRNCSLRDLYLIDIAISSTSMEQLAEALVENTTLQHLRISGKRLPMSGISALCKVLTTNKTLKKLTFLDFKASKQERKSLAKQLVESECYDRVQLPWVAADMPGLLAALTSSLEFPEELCLPDVQHLPEKDLQLLFDAVACNKHVHTLRARFEGNLGKRGTLLSEMLKANRSIKCLDIDIENDSGTIVHNVLHALAGNKSIIEVMIGIRTIGQYKTAEDICYFLAHNKTATKFFLSSMTCFYDEFVMWFAKGLWQNKRIVEFGLFRNLLCDQSSFLVWESLRRNKGFLNFAVEFAILPRADRQYAEAFELFWGKPCLLSHLIKVTGKTEAEALQALTSAEHFLQDNYLVITGVIRNSLKCHPGNGTQVEKLNGDCWRAIVRHLNLTDVLLH</sequence>
<accession>A0AAQ4D414</accession>
<comment type="caution">
    <text evidence="2">The sequence shown here is derived from an EMBL/GenBank/DDBJ whole genome shotgun (WGS) entry which is preliminary data.</text>
</comment>
<evidence type="ECO:0008006" key="4">
    <source>
        <dbReference type="Google" id="ProtNLM"/>
    </source>
</evidence>
<organism evidence="2 3">
    <name type="scientific">Amblyomma americanum</name>
    <name type="common">Lone star tick</name>
    <dbReference type="NCBI Taxonomy" id="6943"/>
    <lineage>
        <taxon>Eukaryota</taxon>
        <taxon>Metazoa</taxon>
        <taxon>Ecdysozoa</taxon>
        <taxon>Arthropoda</taxon>
        <taxon>Chelicerata</taxon>
        <taxon>Arachnida</taxon>
        <taxon>Acari</taxon>
        <taxon>Parasitiformes</taxon>
        <taxon>Ixodida</taxon>
        <taxon>Ixodoidea</taxon>
        <taxon>Ixodidae</taxon>
        <taxon>Amblyomminae</taxon>
        <taxon>Amblyomma</taxon>
    </lineage>
</organism>
<keyword evidence="1" id="KW-0677">Repeat</keyword>
<dbReference type="InterPro" id="IPR052201">
    <property type="entry name" value="LRR-containing_regulator"/>
</dbReference>
<evidence type="ECO:0000256" key="1">
    <source>
        <dbReference type="ARBA" id="ARBA00022737"/>
    </source>
</evidence>
<dbReference type="SUPFAM" id="SSF52047">
    <property type="entry name" value="RNI-like"/>
    <property type="match status" value="2"/>
</dbReference>
<gene>
    <name evidence="2" type="ORF">V5799_000096</name>
</gene>
<evidence type="ECO:0000313" key="2">
    <source>
        <dbReference type="EMBL" id="KAK8757204.1"/>
    </source>
</evidence>
<dbReference type="Gene3D" id="3.80.10.10">
    <property type="entry name" value="Ribonuclease Inhibitor"/>
    <property type="match status" value="3"/>
</dbReference>
<dbReference type="PANTHER" id="PTHR24111">
    <property type="entry name" value="LEUCINE-RICH REPEAT-CONTAINING PROTEIN 34"/>
    <property type="match status" value="1"/>
</dbReference>
<dbReference type="InterPro" id="IPR032675">
    <property type="entry name" value="LRR_dom_sf"/>
</dbReference>
<evidence type="ECO:0000313" key="3">
    <source>
        <dbReference type="Proteomes" id="UP001321473"/>
    </source>
</evidence>
<dbReference type="AlphaFoldDB" id="A0AAQ4D414"/>